<dbReference type="EC" id="3.5.3.23" evidence="3"/>
<dbReference type="GO" id="GO:0006527">
    <property type="term" value="P:L-arginine catabolic process"/>
    <property type="evidence" value="ECO:0007669"/>
    <property type="project" value="UniProtKB-UniRule"/>
</dbReference>
<dbReference type="InterPro" id="IPR037031">
    <property type="entry name" value="AstB_sf"/>
</dbReference>
<dbReference type="RefSeq" id="WP_105335732.1">
    <property type="nucleotide sequence ID" value="NZ_PUHZ01000013.1"/>
</dbReference>
<dbReference type="Pfam" id="PF04996">
    <property type="entry name" value="AstB"/>
    <property type="match status" value="1"/>
</dbReference>
<comment type="caution">
    <text evidence="4">The sequence shown here is derived from an EMBL/GenBank/DDBJ whole genome shotgun (WGS) entry which is preliminary data.</text>
</comment>
<keyword evidence="2 4" id="KW-0378">Hydrolase</keyword>
<dbReference type="Proteomes" id="UP000237819">
    <property type="component" value="Unassembled WGS sequence"/>
</dbReference>
<name>A0A2S8GMR0_9BACT</name>
<organism evidence="4 5">
    <name type="scientific">Blastopirellula marina</name>
    <dbReference type="NCBI Taxonomy" id="124"/>
    <lineage>
        <taxon>Bacteria</taxon>
        <taxon>Pseudomonadati</taxon>
        <taxon>Planctomycetota</taxon>
        <taxon>Planctomycetia</taxon>
        <taxon>Pirellulales</taxon>
        <taxon>Pirellulaceae</taxon>
        <taxon>Blastopirellula</taxon>
    </lineage>
</organism>
<evidence type="ECO:0000256" key="3">
    <source>
        <dbReference type="NCBIfam" id="TIGR03241"/>
    </source>
</evidence>
<protein>
    <recommendedName>
        <fullName evidence="3">N-succinylarginine dihydrolase</fullName>
        <ecNumber evidence="3">3.5.3.23</ecNumber>
    </recommendedName>
</protein>
<dbReference type="AlphaFoldDB" id="A0A2S8GMR0"/>
<evidence type="ECO:0000313" key="4">
    <source>
        <dbReference type="EMBL" id="PQO45708.1"/>
    </source>
</evidence>
<evidence type="ECO:0000256" key="1">
    <source>
        <dbReference type="ARBA" id="ARBA00022503"/>
    </source>
</evidence>
<accession>A0A2S8GMR0</accession>
<proteinExistence type="inferred from homology"/>
<dbReference type="NCBIfam" id="NF009789">
    <property type="entry name" value="PRK13281.1"/>
    <property type="match status" value="1"/>
</dbReference>
<dbReference type="PANTHER" id="PTHR30420:SF2">
    <property type="entry name" value="N-SUCCINYLARGININE DIHYDROLASE"/>
    <property type="match status" value="1"/>
</dbReference>
<keyword evidence="1" id="KW-0056">Arginine metabolism</keyword>
<sequence length="441" mass="48466">MNATKEVNFDGLLGPTHHFGGLSAGNLASLSHRHESSSPRRAALEGLDKMRRVAELGVVQAILPPQRRPHWDFLREQGYVGEPADVIAAVAQKQPQLLSVAYSASAMWTANAATVSPSADTADGRVHLTPANLRSMPHRKIEAAQTTRLLREIFADERYFVVHDPLPDQAEFSDEGAANHTRLCSRHEAPGIELFVYGREGDDGGESGGRFPARQARPASERIAKQHQLSPDRTVLARQSRQAIDAGVFHNDVIAVGNESVHLVHEAAFVDQSDVLAELESKFGAGLTTLVVTEAELPLEEAVRTYFFNSQLLTMPDGSMTLVCPAECQRSYAAQQVIKRLIRADNPISWSEFVDVRQSMNNGGGPACLRLRVVMTPAELAAIPAAILWTPELHERLTLWIETHYRESLSIVDLAKPQLASEVERALDELGRILGKERLIV</sequence>
<gene>
    <name evidence="4" type="primary">astB</name>
    <name evidence="4" type="ORF">C5Y93_12315</name>
</gene>
<dbReference type="SUPFAM" id="SSF55909">
    <property type="entry name" value="Pentein"/>
    <property type="match status" value="1"/>
</dbReference>
<dbReference type="Gene3D" id="3.75.10.20">
    <property type="entry name" value="Succinylarginine dihydrolase"/>
    <property type="match status" value="1"/>
</dbReference>
<dbReference type="GO" id="GO:0009015">
    <property type="term" value="F:N-succinylarginine dihydrolase activity"/>
    <property type="evidence" value="ECO:0007669"/>
    <property type="project" value="UniProtKB-UniRule"/>
</dbReference>
<dbReference type="InterPro" id="IPR007079">
    <property type="entry name" value="SuccinylArg_d-Hdrlase_AstB"/>
</dbReference>
<evidence type="ECO:0000313" key="5">
    <source>
        <dbReference type="Proteomes" id="UP000237819"/>
    </source>
</evidence>
<evidence type="ECO:0000256" key="2">
    <source>
        <dbReference type="ARBA" id="ARBA00022801"/>
    </source>
</evidence>
<dbReference type="PANTHER" id="PTHR30420">
    <property type="entry name" value="N-SUCCINYLARGININE DIHYDROLASE"/>
    <property type="match status" value="1"/>
</dbReference>
<dbReference type="NCBIfam" id="TIGR03241">
    <property type="entry name" value="arg_catab_astB"/>
    <property type="match status" value="1"/>
</dbReference>
<dbReference type="OrthoDB" id="248552at2"/>
<reference evidence="4 5" key="1">
    <citation type="submission" date="2018-02" db="EMBL/GenBank/DDBJ databases">
        <title>Comparative genomes isolates from brazilian mangrove.</title>
        <authorList>
            <person name="Araujo J.E."/>
            <person name="Taketani R.G."/>
            <person name="Silva M.C.P."/>
            <person name="Loureco M.V."/>
            <person name="Andreote F.D."/>
        </authorList>
    </citation>
    <scope>NUCLEOTIDE SEQUENCE [LARGE SCALE GENOMIC DNA]</scope>
    <source>
        <strain evidence="4 5">Nap-Phe MGV</strain>
    </source>
</reference>
<dbReference type="EMBL" id="PUHZ01000013">
    <property type="protein sequence ID" value="PQO45708.1"/>
    <property type="molecule type" value="Genomic_DNA"/>
</dbReference>
<dbReference type="HAMAP" id="MF_01172">
    <property type="entry name" value="AstB"/>
    <property type="match status" value="1"/>
</dbReference>